<evidence type="ECO:0000256" key="1">
    <source>
        <dbReference type="SAM" id="MobiDB-lite"/>
    </source>
</evidence>
<accession>A0A501PRH3</accession>
<dbReference type="RefSeq" id="WP_139938095.1">
    <property type="nucleotide sequence ID" value="NZ_JBHSYP010000022.1"/>
</dbReference>
<dbReference type="Gene3D" id="1.10.287.500">
    <property type="entry name" value="Helix hairpin bin"/>
    <property type="match status" value="1"/>
</dbReference>
<gene>
    <name evidence="2" type="ORF">FIV46_01830</name>
</gene>
<reference evidence="3" key="1">
    <citation type="submission" date="2019-06" db="EMBL/GenBank/DDBJ databases">
        <title>The complete genome of Emcibacter congregatus ZYLT.</title>
        <authorList>
            <person name="Zhao Z."/>
        </authorList>
    </citation>
    <scope>NUCLEOTIDE SEQUENCE [LARGE SCALE GENOMIC DNA]</scope>
    <source>
        <strain evidence="3">MCCC 1A06723</strain>
    </source>
</reference>
<protein>
    <submittedName>
        <fullName evidence="2">Protein phosphatase CheZ</fullName>
    </submittedName>
</protein>
<dbReference type="AlphaFoldDB" id="A0A501PRH3"/>
<evidence type="ECO:0000313" key="3">
    <source>
        <dbReference type="Proteomes" id="UP000319148"/>
    </source>
</evidence>
<dbReference type="EMBL" id="VFIY01000004">
    <property type="protein sequence ID" value="TPD62845.1"/>
    <property type="molecule type" value="Genomic_DNA"/>
</dbReference>
<comment type="caution">
    <text evidence="2">The sequence shown here is derived from an EMBL/GenBank/DDBJ whole genome shotgun (WGS) entry which is preliminary data.</text>
</comment>
<name>A0A501PRH3_9PROT</name>
<dbReference type="GO" id="GO:0003824">
    <property type="term" value="F:catalytic activity"/>
    <property type="evidence" value="ECO:0007669"/>
    <property type="project" value="InterPro"/>
</dbReference>
<dbReference type="SUPFAM" id="SSF75708">
    <property type="entry name" value="Chemotaxis phosphatase CheZ"/>
    <property type="match status" value="1"/>
</dbReference>
<keyword evidence="3" id="KW-1185">Reference proteome</keyword>
<feature type="compositionally biased region" description="Basic and acidic residues" evidence="1">
    <location>
        <begin position="173"/>
        <end position="200"/>
    </location>
</feature>
<dbReference type="Pfam" id="PF04344">
    <property type="entry name" value="CheZ"/>
    <property type="match status" value="1"/>
</dbReference>
<dbReference type="OrthoDB" id="7269965at2"/>
<evidence type="ECO:0000313" key="2">
    <source>
        <dbReference type="EMBL" id="TPD62845.1"/>
    </source>
</evidence>
<feature type="region of interest" description="Disordered" evidence="1">
    <location>
        <begin position="168"/>
        <end position="213"/>
    </location>
</feature>
<dbReference type="Proteomes" id="UP000319148">
    <property type="component" value="Unassembled WGS sequence"/>
</dbReference>
<sequence>MGSNIVALEDRIVNIRQKLGDQVPVEDVSMIVGEVMGSIDGDLALVEIHFQDELRELLQFIDKAKNDISQIRPKDLSEKKIPEASDQLDAVVSATEEAASSIMDAAEELGELAAGTDGEMAEKLEAISTKIFEASSFQDITGQRVSKVVNTLKHLEEKLSELAEAIGDTEVSEEVKSDKAPEEMENHELLHGPQFEHEANDQDSIDALLASFD</sequence>
<proteinExistence type="predicted"/>
<dbReference type="GO" id="GO:0050920">
    <property type="term" value="P:regulation of chemotaxis"/>
    <property type="evidence" value="ECO:0007669"/>
    <property type="project" value="InterPro"/>
</dbReference>
<organism evidence="2 3">
    <name type="scientific">Emcibacter nanhaiensis</name>
    <dbReference type="NCBI Taxonomy" id="1505037"/>
    <lineage>
        <taxon>Bacteria</taxon>
        <taxon>Pseudomonadati</taxon>
        <taxon>Pseudomonadota</taxon>
        <taxon>Alphaproteobacteria</taxon>
        <taxon>Emcibacterales</taxon>
        <taxon>Emcibacteraceae</taxon>
        <taxon>Emcibacter</taxon>
    </lineage>
</organism>
<dbReference type="InterPro" id="IPR007439">
    <property type="entry name" value="Chemotax_Pase_CheZ"/>
</dbReference>
<dbReference type="GO" id="GO:0009288">
    <property type="term" value="C:bacterial-type flagellum"/>
    <property type="evidence" value="ECO:0007669"/>
    <property type="project" value="InterPro"/>
</dbReference>